<evidence type="ECO:0000256" key="2">
    <source>
        <dbReference type="ARBA" id="ARBA00022603"/>
    </source>
</evidence>
<dbReference type="GeneID" id="60785797"/>
<reference evidence="10 11" key="1">
    <citation type="submission" date="2020-12" db="EMBL/GenBank/DDBJ databases">
        <title>FDA dAtabase for Regulatory Grade micrObial Sequences (FDA-ARGOS): Supporting development and validation of Infectious Disease Dx tests.</title>
        <authorList>
            <person name="Sproer C."/>
            <person name="Gronow S."/>
            <person name="Severitt S."/>
            <person name="Schroder I."/>
            <person name="Tallon L."/>
            <person name="Sadzewicz L."/>
            <person name="Zhao X."/>
            <person name="Boylan J."/>
            <person name="Ott S."/>
            <person name="Bowen H."/>
            <person name="Vavikolanu K."/>
            <person name="Mehta A."/>
            <person name="Aluvathingal J."/>
            <person name="Nadendla S."/>
            <person name="Lowell S."/>
            <person name="Myers T."/>
            <person name="Yan Y."/>
            <person name="Sichtig H."/>
        </authorList>
    </citation>
    <scope>NUCLEOTIDE SEQUENCE [LARGE SCALE GENOMIC DNA]</scope>
    <source>
        <strain evidence="10 11">FDAARGOS_933</strain>
    </source>
</reference>
<dbReference type="InterPro" id="IPR050953">
    <property type="entry name" value="N4_N6_ade-DNA_methylase"/>
</dbReference>
<comment type="catalytic activity">
    <reaction evidence="4">
        <text>a 2'-deoxyadenosine in DNA + S-adenosyl-L-methionine = an N(6)-methyl-2'-deoxyadenosine in DNA + S-adenosyl-L-homocysteine + H(+)</text>
        <dbReference type="Rhea" id="RHEA:15197"/>
        <dbReference type="Rhea" id="RHEA-COMP:12418"/>
        <dbReference type="Rhea" id="RHEA-COMP:12419"/>
        <dbReference type="ChEBI" id="CHEBI:15378"/>
        <dbReference type="ChEBI" id="CHEBI:57856"/>
        <dbReference type="ChEBI" id="CHEBI:59789"/>
        <dbReference type="ChEBI" id="CHEBI:90615"/>
        <dbReference type="ChEBI" id="CHEBI:90616"/>
        <dbReference type="EC" id="2.1.1.72"/>
    </reaction>
</comment>
<feature type="domain" description="MmeI-like C-terminal" evidence="8">
    <location>
        <begin position="704"/>
        <end position="781"/>
    </location>
</feature>
<feature type="domain" description="MmeI-like DNA-methyltransferase" evidence="9">
    <location>
        <begin position="223"/>
        <end position="478"/>
    </location>
</feature>
<evidence type="ECO:0000259" key="9">
    <source>
        <dbReference type="Pfam" id="PF20473"/>
    </source>
</evidence>
<dbReference type="EMBL" id="CP065745">
    <property type="protein sequence ID" value="QPR56560.1"/>
    <property type="molecule type" value="Genomic_DNA"/>
</dbReference>
<feature type="domain" description="MmeI-like target recognition" evidence="7">
    <location>
        <begin position="504"/>
        <end position="702"/>
    </location>
</feature>
<proteinExistence type="predicted"/>
<dbReference type="Pfam" id="PF20464">
    <property type="entry name" value="MmeI_N"/>
    <property type="match status" value="1"/>
</dbReference>
<protein>
    <recommendedName>
        <fullName evidence="1">site-specific DNA-methyltransferase (adenine-specific)</fullName>
        <ecNumber evidence="1">2.1.1.72</ecNumber>
    </recommendedName>
</protein>
<dbReference type="Pfam" id="PF20465">
    <property type="entry name" value="MmeI_hel"/>
    <property type="match status" value="1"/>
</dbReference>
<dbReference type="EC" id="2.1.1.72" evidence="1"/>
<feature type="domain" description="MmeI-like helicase spacer" evidence="6">
    <location>
        <begin position="61"/>
        <end position="140"/>
    </location>
</feature>
<dbReference type="PANTHER" id="PTHR33841:SF1">
    <property type="entry name" value="DNA METHYLTRANSFERASE A"/>
    <property type="match status" value="1"/>
</dbReference>
<dbReference type="AlphaFoldDB" id="A0A7T2PIV5"/>
<dbReference type="RefSeq" id="WP_197930920.1">
    <property type="nucleotide sequence ID" value="NZ_CP065745.1"/>
</dbReference>
<dbReference type="GO" id="GO:0032259">
    <property type="term" value="P:methylation"/>
    <property type="evidence" value="ECO:0007669"/>
    <property type="project" value="UniProtKB-KW"/>
</dbReference>
<dbReference type="Pfam" id="PF20473">
    <property type="entry name" value="MmeI_Mtase"/>
    <property type="match status" value="1"/>
</dbReference>
<dbReference type="Pfam" id="PF20466">
    <property type="entry name" value="MmeI_TRD"/>
    <property type="match status" value="1"/>
</dbReference>
<keyword evidence="2 10" id="KW-0489">Methyltransferase</keyword>
<dbReference type="InterPro" id="IPR046816">
    <property type="entry name" value="MmeI_Mtase"/>
</dbReference>
<evidence type="ECO:0000259" key="8">
    <source>
        <dbReference type="Pfam" id="PF20467"/>
    </source>
</evidence>
<dbReference type="PANTHER" id="PTHR33841">
    <property type="entry name" value="DNA METHYLTRANSFERASE YEEA-RELATED"/>
    <property type="match status" value="1"/>
</dbReference>
<dbReference type="InterPro" id="IPR046818">
    <property type="entry name" value="MmeI_C"/>
</dbReference>
<evidence type="ECO:0000313" key="10">
    <source>
        <dbReference type="EMBL" id="QPR56560.1"/>
    </source>
</evidence>
<dbReference type="GO" id="GO:0009007">
    <property type="term" value="F:site-specific DNA-methyltransferase (adenine-specific) activity"/>
    <property type="evidence" value="ECO:0007669"/>
    <property type="project" value="UniProtKB-EC"/>
</dbReference>
<dbReference type="SUPFAM" id="SSF53335">
    <property type="entry name" value="S-adenosyl-L-methionine-dependent methyltransferases"/>
    <property type="match status" value="1"/>
</dbReference>
<evidence type="ECO:0000313" key="11">
    <source>
        <dbReference type="Proteomes" id="UP000595101"/>
    </source>
</evidence>
<dbReference type="InterPro" id="IPR046819">
    <property type="entry name" value="MmeI_hel"/>
</dbReference>
<feature type="domain" description="MmeI-like N-terminal" evidence="5">
    <location>
        <begin position="4"/>
        <end position="50"/>
    </location>
</feature>
<dbReference type="Proteomes" id="UP000595101">
    <property type="component" value="Chromosome"/>
</dbReference>
<evidence type="ECO:0000256" key="4">
    <source>
        <dbReference type="ARBA" id="ARBA00047942"/>
    </source>
</evidence>
<dbReference type="PRINTS" id="PR00507">
    <property type="entry name" value="N12N6MTFRASE"/>
</dbReference>
<sequence>MLDIELEELHSNYGFFLPLVGLEKAIVSSENPADVKAAEKMGKLFDLIRTQNDLNLPEDIHALNVFLTRLLFCLFAEDTGIFGKGQFTSAIQSYTEEDGRDLDAFLDQLFAVLNSEPSSAKRQNLPVHLTAFPYVNGGLFSSDQPIPELGKKGRRILLECGTMDWSEINPDIFGSMFQAVIDVEQRSRLGQHYTSYSNIMKVIQPLFLDSLQAELDKQLQVAANKRARGLQALLVRMGQIKVFDPACGSGNFLIVAYKELRKLEMAVIKALEEVDPQGFAMSGLHLSQFYGIEIDDFACEIARLSLWLAEHQLNSQWQQEFGFAPPALPLRDSGNIHSGNSLRLDWNLVCPKGPEEEVYIIGNPPFLGTLGRSDEQRTDMQEVFSGFKSLGTLDFVACWFWKGAQYIKNSRAELALVSTNSICQGEQVATLWPPIFSLGLKIHFAYPTFSWSNNARDKAAVHVVIVGLSSCPIKRNLYQNIEGDWHCKQVENISPYLVEGTIAAVIPRSKPLIANVSPLLFGNKPTDGGHLLLNRIEREQLLEKEPQAERWIKRVLGADEFLNGRERWCLWLVGISEEELASMPLVERRVQLVASTRIKSPDKGAQKLAERPHQFRDLNNPDNYILVPSVSSERRTYVPLGFFNADVISTNLNYIIPNGTMYEFGILSSLLHNDWMRLVAGRLESRYRYSSSVVYNPFPWPEVTDAQRQEIERLAEEVLLTRAEFLGRTLAELYDPNKMPAALLAAHQALDRAVDRLYRDRPFKDAADRLSCLLARYEALVGN</sequence>
<evidence type="ECO:0000256" key="1">
    <source>
        <dbReference type="ARBA" id="ARBA00011900"/>
    </source>
</evidence>
<keyword evidence="3 10" id="KW-0808">Transferase</keyword>
<organism evidence="10 11">
    <name type="scientific">Aeromonas allosaccharophila</name>
    <dbReference type="NCBI Taxonomy" id="656"/>
    <lineage>
        <taxon>Bacteria</taxon>
        <taxon>Pseudomonadati</taxon>
        <taxon>Pseudomonadota</taxon>
        <taxon>Gammaproteobacteria</taxon>
        <taxon>Aeromonadales</taxon>
        <taxon>Aeromonadaceae</taxon>
        <taxon>Aeromonas</taxon>
    </lineage>
</organism>
<dbReference type="KEGG" id="aall:I6G90_09285"/>
<dbReference type="InterPro" id="IPR046817">
    <property type="entry name" value="MmeI_N"/>
</dbReference>
<evidence type="ECO:0000259" key="7">
    <source>
        <dbReference type="Pfam" id="PF20466"/>
    </source>
</evidence>
<dbReference type="InterPro" id="IPR046820">
    <property type="entry name" value="MmeI_TRD"/>
</dbReference>
<evidence type="ECO:0000259" key="5">
    <source>
        <dbReference type="Pfam" id="PF20464"/>
    </source>
</evidence>
<name>A0A7T2PIV5_9GAMM</name>
<evidence type="ECO:0000259" key="6">
    <source>
        <dbReference type="Pfam" id="PF20465"/>
    </source>
</evidence>
<dbReference type="InterPro" id="IPR029063">
    <property type="entry name" value="SAM-dependent_MTases_sf"/>
</dbReference>
<dbReference type="Gene3D" id="3.40.50.150">
    <property type="entry name" value="Vaccinia Virus protein VP39"/>
    <property type="match status" value="1"/>
</dbReference>
<evidence type="ECO:0000256" key="3">
    <source>
        <dbReference type="ARBA" id="ARBA00022679"/>
    </source>
</evidence>
<accession>A0A7T2PIV5</accession>
<gene>
    <name evidence="10" type="ORF">I6G90_09285</name>
</gene>
<dbReference type="Pfam" id="PF20467">
    <property type="entry name" value="MmeI_C"/>
    <property type="match status" value="1"/>
</dbReference>